<organism evidence="2 3">
    <name type="scientific">Diplocloster agilis</name>
    <dbReference type="NCBI Taxonomy" id="2850323"/>
    <lineage>
        <taxon>Bacteria</taxon>
        <taxon>Bacillati</taxon>
        <taxon>Bacillota</taxon>
        <taxon>Clostridia</taxon>
        <taxon>Lachnospirales</taxon>
        <taxon>Lachnospiraceae</taxon>
        <taxon>Diplocloster</taxon>
    </lineage>
</organism>
<feature type="transmembrane region" description="Helical" evidence="1">
    <location>
        <begin position="154"/>
        <end position="171"/>
    </location>
</feature>
<dbReference type="AlphaFoldDB" id="A0A949K5Y2"/>
<accession>A0A949K5Y2</accession>
<keyword evidence="1" id="KW-0472">Membrane</keyword>
<evidence type="ECO:0000313" key="2">
    <source>
        <dbReference type="EMBL" id="MBU9735412.1"/>
    </source>
</evidence>
<feature type="transmembrane region" description="Helical" evidence="1">
    <location>
        <begin position="177"/>
        <end position="198"/>
    </location>
</feature>
<dbReference type="Proteomes" id="UP000712157">
    <property type="component" value="Unassembled WGS sequence"/>
</dbReference>
<comment type="caution">
    <text evidence="2">The sequence shown here is derived from an EMBL/GenBank/DDBJ whole genome shotgun (WGS) entry which is preliminary data.</text>
</comment>
<feature type="transmembrane region" description="Helical" evidence="1">
    <location>
        <begin position="399"/>
        <end position="423"/>
    </location>
</feature>
<gene>
    <name evidence="2" type="ORF">KTH89_02620</name>
</gene>
<evidence type="ECO:0000313" key="3">
    <source>
        <dbReference type="Proteomes" id="UP000712157"/>
    </source>
</evidence>
<dbReference type="Gene3D" id="1.20.1250.20">
    <property type="entry name" value="MFS general substrate transporter like domains"/>
    <property type="match status" value="1"/>
</dbReference>
<feature type="transmembrane region" description="Helical" evidence="1">
    <location>
        <begin position="362"/>
        <end position="387"/>
    </location>
</feature>
<dbReference type="RefSeq" id="WP_238720515.1">
    <property type="nucleotide sequence ID" value="NZ_JAHQCW010000003.1"/>
</dbReference>
<feature type="transmembrane region" description="Helical" evidence="1">
    <location>
        <begin position="264"/>
        <end position="281"/>
    </location>
</feature>
<feature type="transmembrane region" description="Helical" evidence="1">
    <location>
        <begin position="110"/>
        <end position="133"/>
    </location>
</feature>
<dbReference type="CDD" id="cd17332">
    <property type="entry name" value="MFS_MelB_like"/>
    <property type="match status" value="1"/>
</dbReference>
<evidence type="ECO:0000256" key="1">
    <source>
        <dbReference type="SAM" id="Phobius"/>
    </source>
</evidence>
<dbReference type="GO" id="GO:0005886">
    <property type="term" value="C:plasma membrane"/>
    <property type="evidence" value="ECO:0007669"/>
    <property type="project" value="TreeGrafter"/>
</dbReference>
<name>A0A949K5Y2_9FIRM</name>
<dbReference type="GO" id="GO:0006814">
    <property type="term" value="P:sodium ion transport"/>
    <property type="evidence" value="ECO:0007669"/>
    <property type="project" value="InterPro"/>
</dbReference>
<dbReference type="Pfam" id="PF13347">
    <property type="entry name" value="MFS_2"/>
    <property type="match status" value="1"/>
</dbReference>
<feature type="transmembrane region" description="Helical" evidence="1">
    <location>
        <begin position="78"/>
        <end position="98"/>
    </location>
</feature>
<proteinExistence type="predicted"/>
<feature type="transmembrane region" description="Helical" evidence="1">
    <location>
        <begin position="228"/>
        <end position="244"/>
    </location>
</feature>
<dbReference type="EMBL" id="JAHQCW010000003">
    <property type="protein sequence ID" value="MBU9735412.1"/>
    <property type="molecule type" value="Genomic_DNA"/>
</dbReference>
<dbReference type="InterPro" id="IPR036259">
    <property type="entry name" value="MFS_trans_sf"/>
</dbReference>
<keyword evidence="1" id="KW-1133">Transmembrane helix</keyword>
<feature type="transmembrane region" description="Helical" evidence="1">
    <location>
        <begin position="321"/>
        <end position="341"/>
    </location>
</feature>
<protein>
    <submittedName>
        <fullName evidence="2">Glycoside-pentoside-hexuronide (GPH):cation symporter</fullName>
    </submittedName>
</protein>
<dbReference type="SUPFAM" id="SSF103473">
    <property type="entry name" value="MFS general substrate transporter"/>
    <property type="match status" value="1"/>
</dbReference>
<dbReference type="GO" id="GO:0015293">
    <property type="term" value="F:symporter activity"/>
    <property type="evidence" value="ECO:0007669"/>
    <property type="project" value="InterPro"/>
</dbReference>
<dbReference type="GO" id="GO:0008643">
    <property type="term" value="P:carbohydrate transport"/>
    <property type="evidence" value="ECO:0007669"/>
    <property type="project" value="InterPro"/>
</dbReference>
<dbReference type="PANTHER" id="PTHR11328:SF24">
    <property type="entry name" value="MAJOR FACILITATOR SUPERFAMILY (MFS) PROFILE DOMAIN-CONTAINING PROTEIN"/>
    <property type="match status" value="1"/>
</dbReference>
<sequence>MDIKQSEKISYGLGDFASNGLFLFVSSYLMYYLSDVACLDLAVISRILIAGRIVDALASLLMGFVVDRTRSPMGRCRPYLLCGIWPVSVLFVLLFGMPELSASLKGFYGGTLYVAFCLVYAVMNVPFSTLMSLMTADAKERVQFNKYKCLGSNLGGVFVTATTMLFVTHLAPNQRQGFLRTALLFAILFTIFMLICFINTKERIQPAVTENKPDIRKALGSLKQNRPWILYCGIQFCQLTFMMMRQEATVYYAKYYLGRTELSAVLLTFMPVAAVLSAFLMPRAKRKWGARTCVLFGNGLSLLSILCTALCRQNWLGNLTFCLLSALGFSIGTGLVFVILTDTIDYGERLTGQRPQGIMTSILSFVQKIGIAVSGIICTQILSFAGYVPDAVPTKPVLAAIQIIFLLIPGILSLAGVLLAWVYPLRD</sequence>
<dbReference type="PANTHER" id="PTHR11328">
    <property type="entry name" value="MAJOR FACILITATOR SUPERFAMILY DOMAIN-CONTAINING PROTEIN"/>
    <property type="match status" value="1"/>
</dbReference>
<dbReference type="NCBIfam" id="TIGR00792">
    <property type="entry name" value="gph"/>
    <property type="match status" value="1"/>
</dbReference>
<dbReference type="InterPro" id="IPR001927">
    <property type="entry name" value="Na/Gal_symport"/>
</dbReference>
<keyword evidence="3" id="KW-1185">Reference proteome</keyword>
<feature type="transmembrane region" description="Helical" evidence="1">
    <location>
        <begin position="43"/>
        <end position="66"/>
    </location>
</feature>
<reference evidence="2" key="1">
    <citation type="submission" date="2021-06" db="EMBL/GenBank/DDBJ databases">
        <title>Description of novel taxa of the family Lachnospiraceae.</title>
        <authorList>
            <person name="Chaplin A.V."/>
            <person name="Sokolova S.R."/>
            <person name="Pikina A.P."/>
            <person name="Korzhanova M."/>
            <person name="Belova V."/>
            <person name="Korostin D."/>
            <person name="Efimov B.A."/>
        </authorList>
    </citation>
    <scope>NUCLEOTIDE SEQUENCE</scope>
    <source>
        <strain evidence="2">ASD5720</strain>
    </source>
</reference>
<keyword evidence="1" id="KW-0812">Transmembrane</keyword>
<feature type="transmembrane region" description="Helical" evidence="1">
    <location>
        <begin position="293"/>
        <end position="315"/>
    </location>
</feature>
<feature type="transmembrane region" description="Helical" evidence="1">
    <location>
        <begin position="12"/>
        <end position="31"/>
    </location>
</feature>
<dbReference type="InterPro" id="IPR039672">
    <property type="entry name" value="MFS_2"/>
</dbReference>